<dbReference type="PRINTS" id="PR00134">
    <property type="entry name" value="GLHYDRLASE10"/>
</dbReference>
<evidence type="ECO:0000256" key="2">
    <source>
        <dbReference type="ARBA" id="ARBA00007495"/>
    </source>
</evidence>
<dbReference type="InterPro" id="IPR001000">
    <property type="entry name" value="GH10_dom"/>
</dbReference>
<keyword evidence="6" id="KW-0378">Hydrolase</keyword>
<sequence>MSTEQTLREAATNRDFRIGAALAARALRSDPSYWKAARNEFNAVTPENALKMGPLRPSPHTYDFTDADAIVDFGRENDMYVRGHTLVWHNQKPEWFQAWDYTDDQLRKFLRDHIHTVVGRYRSSIDAWDVVNEAVADDGTLRETVWYDALGEEYLDLAFQWAREVNPEADLYYNDYGADAINEKSDAIYDLLERLLERDVPIDGVGLQFHALAGRPDPESVAENIRRFQDLGLDVQITEMDVANAVDDQPEDPLAEQADYYREIVEVCLETDCDTLVTWGVHDGSTWLRNFKDFSKRYTDDPLLFDDGYEPKPAYDAVKGALSGTDRS</sequence>
<keyword evidence="5" id="KW-0732">Signal</keyword>
<organism evidence="11 12">
    <name type="scientific">Natronoglomus mannanivorans</name>
    <dbReference type="NCBI Taxonomy" id="2979990"/>
    <lineage>
        <taxon>Archaea</taxon>
        <taxon>Methanobacteriati</taxon>
        <taxon>Methanobacteriota</taxon>
        <taxon>Stenosarchaea group</taxon>
        <taxon>Halobacteria</taxon>
        <taxon>Halobacteriales</taxon>
        <taxon>Natrialbaceae</taxon>
        <taxon>Natronoglomus</taxon>
    </lineage>
</organism>
<protein>
    <recommendedName>
        <fullName evidence="3">endo-1,4-beta-xylanase</fullName>
        <ecNumber evidence="3">3.2.1.8</ecNumber>
    </recommendedName>
</protein>
<keyword evidence="8" id="KW-0326">Glycosidase</keyword>
<dbReference type="SUPFAM" id="SSF51445">
    <property type="entry name" value="(Trans)glycosidases"/>
    <property type="match status" value="1"/>
</dbReference>
<keyword evidence="7" id="KW-0119">Carbohydrate metabolism</keyword>
<keyword evidence="12" id="KW-1185">Reference proteome</keyword>
<dbReference type="PANTHER" id="PTHR31490">
    <property type="entry name" value="GLYCOSYL HYDROLASE"/>
    <property type="match status" value="1"/>
</dbReference>
<evidence type="ECO:0000256" key="3">
    <source>
        <dbReference type="ARBA" id="ARBA00012590"/>
    </source>
</evidence>
<dbReference type="RefSeq" id="WP_338007286.1">
    <property type="nucleotide sequence ID" value="NZ_JAOPKB010000002.1"/>
</dbReference>
<dbReference type="EMBL" id="JAOPKB010000002">
    <property type="protein sequence ID" value="MCU4972308.1"/>
    <property type="molecule type" value="Genomic_DNA"/>
</dbReference>
<feature type="domain" description="GH10" evidence="10">
    <location>
        <begin position="1"/>
        <end position="321"/>
    </location>
</feature>
<dbReference type="PANTHER" id="PTHR31490:SF88">
    <property type="entry name" value="BETA-XYLANASE"/>
    <property type="match status" value="1"/>
</dbReference>
<comment type="catalytic activity">
    <reaction evidence="1">
        <text>Endohydrolysis of (1-&gt;4)-beta-D-xylosidic linkages in xylans.</text>
        <dbReference type="EC" id="3.2.1.8"/>
    </reaction>
</comment>
<proteinExistence type="inferred from homology"/>
<keyword evidence="9" id="KW-0624">Polysaccharide degradation</keyword>
<evidence type="ECO:0000256" key="8">
    <source>
        <dbReference type="ARBA" id="ARBA00023295"/>
    </source>
</evidence>
<evidence type="ECO:0000256" key="1">
    <source>
        <dbReference type="ARBA" id="ARBA00000681"/>
    </source>
</evidence>
<evidence type="ECO:0000313" key="12">
    <source>
        <dbReference type="Proteomes" id="UP001320972"/>
    </source>
</evidence>
<evidence type="ECO:0000256" key="5">
    <source>
        <dbReference type="ARBA" id="ARBA00022729"/>
    </source>
</evidence>
<evidence type="ECO:0000259" key="10">
    <source>
        <dbReference type="PROSITE" id="PS51760"/>
    </source>
</evidence>
<keyword evidence="4" id="KW-0858">Xylan degradation</keyword>
<dbReference type="Gene3D" id="3.20.20.80">
    <property type="entry name" value="Glycosidases"/>
    <property type="match status" value="1"/>
</dbReference>
<dbReference type="InterPro" id="IPR017853">
    <property type="entry name" value="GH"/>
</dbReference>
<comment type="similarity">
    <text evidence="2">Belongs to the glycosyl hydrolase 10 (cellulase F) family.</text>
</comment>
<accession>A0ABT2QBJ8</accession>
<evidence type="ECO:0000256" key="6">
    <source>
        <dbReference type="ARBA" id="ARBA00022801"/>
    </source>
</evidence>
<dbReference type="Proteomes" id="UP001320972">
    <property type="component" value="Unassembled WGS sequence"/>
</dbReference>
<dbReference type="EC" id="3.2.1.8" evidence="3"/>
<gene>
    <name evidence="11" type="ORF">OB955_06105</name>
</gene>
<dbReference type="Pfam" id="PF00331">
    <property type="entry name" value="Glyco_hydro_10"/>
    <property type="match status" value="1"/>
</dbReference>
<evidence type="ECO:0000256" key="4">
    <source>
        <dbReference type="ARBA" id="ARBA00022651"/>
    </source>
</evidence>
<dbReference type="PROSITE" id="PS51760">
    <property type="entry name" value="GH10_2"/>
    <property type="match status" value="1"/>
</dbReference>
<evidence type="ECO:0000256" key="9">
    <source>
        <dbReference type="ARBA" id="ARBA00023326"/>
    </source>
</evidence>
<evidence type="ECO:0000256" key="7">
    <source>
        <dbReference type="ARBA" id="ARBA00023277"/>
    </source>
</evidence>
<name>A0ABT2QBJ8_9EURY</name>
<evidence type="ECO:0000313" key="11">
    <source>
        <dbReference type="EMBL" id="MCU4972308.1"/>
    </source>
</evidence>
<dbReference type="InterPro" id="IPR044846">
    <property type="entry name" value="GH10"/>
</dbReference>
<reference evidence="11 12" key="1">
    <citation type="submission" date="2022-09" db="EMBL/GenBank/DDBJ databases">
        <title>Enrichment on poylsaccharides allowed isolation of novel metabolic and taxonomic groups of Haloarchaea.</title>
        <authorList>
            <person name="Sorokin D.Y."/>
            <person name="Elcheninov A.G."/>
            <person name="Khizhniak T.V."/>
            <person name="Kolganova T.V."/>
            <person name="Kublanov I.V."/>
        </authorList>
    </citation>
    <scope>NUCLEOTIDE SEQUENCE [LARGE SCALE GENOMIC DNA]</scope>
    <source>
        <strain evidence="11 12">AArc-m2/3/4</strain>
    </source>
</reference>
<dbReference type="SMART" id="SM00633">
    <property type="entry name" value="Glyco_10"/>
    <property type="match status" value="1"/>
</dbReference>
<comment type="caution">
    <text evidence="11">The sequence shown here is derived from an EMBL/GenBank/DDBJ whole genome shotgun (WGS) entry which is preliminary data.</text>
</comment>